<keyword evidence="8" id="KW-1185">Reference proteome</keyword>
<feature type="binding site" evidence="4">
    <location>
        <position position="188"/>
    </location>
    <ligand>
        <name>Mn(2+)</name>
        <dbReference type="ChEBI" id="CHEBI:29035"/>
        <label>2</label>
    </ligand>
</feature>
<evidence type="ECO:0000256" key="4">
    <source>
        <dbReference type="PIRSR" id="PIRSR005962-1"/>
    </source>
</evidence>
<dbReference type="PIRSF" id="PIRSF005962">
    <property type="entry name" value="Pept_M20D_amidohydro"/>
    <property type="match status" value="1"/>
</dbReference>
<dbReference type="PANTHER" id="PTHR11014">
    <property type="entry name" value="PEPTIDASE M20 FAMILY MEMBER"/>
    <property type="match status" value="1"/>
</dbReference>
<dbReference type="GO" id="GO:0046872">
    <property type="term" value="F:metal ion binding"/>
    <property type="evidence" value="ECO:0007669"/>
    <property type="project" value="UniProtKB-KW"/>
</dbReference>
<gene>
    <name evidence="7" type="ORF">PV05_00926</name>
</gene>
<dbReference type="NCBIfam" id="TIGR01891">
    <property type="entry name" value="amidohydrolases"/>
    <property type="match status" value="1"/>
</dbReference>
<dbReference type="InterPro" id="IPR036264">
    <property type="entry name" value="Bact_exopeptidase_dim_dom"/>
</dbReference>
<dbReference type="InterPro" id="IPR011650">
    <property type="entry name" value="Peptidase_M20_dimer"/>
</dbReference>
<feature type="binding site" evidence="4">
    <location>
        <position position="219"/>
    </location>
    <ligand>
        <name>Mn(2+)</name>
        <dbReference type="ChEBI" id="CHEBI:29035"/>
        <label>2</label>
    </ligand>
</feature>
<evidence type="ECO:0000256" key="2">
    <source>
        <dbReference type="ARBA" id="ARBA00006247"/>
    </source>
</evidence>
<reference evidence="7 8" key="1">
    <citation type="submission" date="2015-01" db="EMBL/GenBank/DDBJ databases">
        <title>The Genome Sequence of Exophiala xenobiotica CBS118157.</title>
        <authorList>
            <consortium name="The Broad Institute Genomics Platform"/>
            <person name="Cuomo C."/>
            <person name="de Hoog S."/>
            <person name="Gorbushina A."/>
            <person name="Stielow B."/>
            <person name="Teixiera M."/>
            <person name="Abouelleil A."/>
            <person name="Chapman S.B."/>
            <person name="Priest M."/>
            <person name="Young S.K."/>
            <person name="Wortman J."/>
            <person name="Nusbaum C."/>
            <person name="Birren B."/>
        </authorList>
    </citation>
    <scope>NUCLEOTIDE SEQUENCE [LARGE SCALE GENOMIC DNA]</scope>
    <source>
        <strain evidence="7 8">CBS 118157</strain>
    </source>
</reference>
<dbReference type="SUPFAM" id="SSF53187">
    <property type="entry name" value="Zn-dependent exopeptidases"/>
    <property type="match status" value="1"/>
</dbReference>
<dbReference type="SUPFAM" id="SSF55031">
    <property type="entry name" value="Bacterial exopeptidase dimerisation domain"/>
    <property type="match status" value="1"/>
</dbReference>
<feature type="region of interest" description="Disordered" evidence="5">
    <location>
        <begin position="1"/>
        <end position="20"/>
    </location>
</feature>
<dbReference type="InterPro" id="IPR002933">
    <property type="entry name" value="Peptidase_M20"/>
</dbReference>
<evidence type="ECO:0000259" key="6">
    <source>
        <dbReference type="Pfam" id="PF07687"/>
    </source>
</evidence>
<feature type="domain" description="Peptidase M20 dimerisation" evidence="6">
    <location>
        <begin position="240"/>
        <end position="336"/>
    </location>
</feature>
<dbReference type="AlphaFoldDB" id="A0A0D2DEI6"/>
<name>A0A0D2DEI6_9EURO</name>
<comment type="similarity">
    <text evidence="1">Belongs to the peptidase M20 family.</text>
</comment>
<accession>A0A0D2DEI6</accession>
<comment type="similarity">
    <text evidence="2">Belongs to the peptidase M20A family.</text>
</comment>
<evidence type="ECO:0000256" key="1">
    <source>
        <dbReference type="ARBA" id="ARBA00006153"/>
    </source>
</evidence>
<dbReference type="OrthoDB" id="6119954at2759"/>
<dbReference type="Gene3D" id="3.30.70.360">
    <property type="match status" value="1"/>
</dbReference>
<dbReference type="PANTHER" id="PTHR11014:SF63">
    <property type="entry name" value="METALLOPEPTIDASE, PUTATIVE (AFU_ORTHOLOGUE AFUA_6G09600)-RELATED"/>
    <property type="match status" value="1"/>
</dbReference>
<evidence type="ECO:0000256" key="5">
    <source>
        <dbReference type="SAM" id="MobiDB-lite"/>
    </source>
</evidence>
<organism evidence="7 8">
    <name type="scientific">Exophiala xenobiotica</name>
    <dbReference type="NCBI Taxonomy" id="348802"/>
    <lineage>
        <taxon>Eukaryota</taxon>
        <taxon>Fungi</taxon>
        <taxon>Dikarya</taxon>
        <taxon>Ascomycota</taxon>
        <taxon>Pezizomycotina</taxon>
        <taxon>Eurotiomycetes</taxon>
        <taxon>Chaetothyriomycetidae</taxon>
        <taxon>Chaetothyriales</taxon>
        <taxon>Herpotrichiellaceae</taxon>
        <taxon>Exophiala</taxon>
    </lineage>
</organism>
<comment type="cofactor">
    <cofactor evidence="4">
        <name>Mn(2+)</name>
        <dbReference type="ChEBI" id="CHEBI:29035"/>
    </cofactor>
    <text evidence="4">The Mn(2+) ion enhances activity.</text>
</comment>
<dbReference type="Pfam" id="PF01546">
    <property type="entry name" value="Peptidase_M20"/>
    <property type="match status" value="1"/>
</dbReference>
<protein>
    <recommendedName>
        <fullName evidence="6">Peptidase M20 dimerisation domain-containing protein</fullName>
    </recommendedName>
</protein>
<feature type="binding site" evidence="4">
    <location>
        <position position="152"/>
    </location>
    <ligand>
        <name>Mn(2+)</name>
        <dbReference type="ChEBI" id="CHEBI:29035"/>
        <label>2</label>
    </ligand>
</feature>
<dbReference type="Proteomes" id="UP000054342">
    <property type="component" value="Unassembled WGS sequence"/>
</dbReference>
<evidence type="ECO:0000313" key="8">
    <source>
        <dbReference type="Proteomes" id="UP000054342"/>
    </source>
</evidence>
<dbReference type="HOGENOM" id="CLU_023257_6_0_1"/>
<evidence type="ECO:0000313" key="7">
    <source>
        <dbReference type="EMBL" id="KIW60732.1"/>
    </source>
</evidence>
<dbReference type="RefSeq" id="XP_013321316.1">
    <property type="nucleotide sequence ID" value="XM_013465862.1"/>
</dbReference>
<dbReference type="FunFam" id="3.30.70.360:FF:000001">
    <property type="entry name" value="N-acetyldiaminopimelate deacetylase"/>
    <property type="match status" value="1"/>
</dbReference>
<sequence>MVPRKVSPPCKNVTESNSSTLQPVDTMKLEGSLDHADASSMKSIIANLRPNLQQYESLYKRIHANPELSHQESETAALIEHFLRDLSPKFEIRTKIGGHGLIAILRHGPGKTVLLRADMDALPVAEKTGLDYSSRRSQLDAQRKKTAVMHACGHDMHVVCLLVAAETLLAAHDLWSGTIVFLFQPAEEAGDGALGMVDDGLFDPIRHACPLPDMVLAQHVAPIRAGMVVTKLGPIMSSSDSLKVTIFGRGGHGSMPHRCIDPVVIASHIVVRLQTIVSRVVAPDAVAVITVGSIHAGEADNVICDQAFFTVNIRTLDETVRQTVLENVKKTITAECTAGNCERPPQIEHCMSIPLTSNTAAPHQELCHVFREYFSPSFQVAEKSSLASEDFSILASSIGKPYYFWLFGGTESKLWDSLMASNQLEKLPINHSPEFAPAIHPTMQTGADAMTVAVLAILRK</sequence>
<dbReference type="GO" id="GO:0016787">
    <property type="term" value="F:hydrolase activity"/>
    <property type="evidence" value="ECO:0007669"/>
    <property type="project" value="UniProtKB-KW"/>
</dbReference>
<dbReference type="Pfam" id="PF07687">
    <property type="entry name" value="M20_dimer"/>
    <property type="match status" value="1"/>
</dbReference>
<evidence type="ECO:0000256" key="3">
    <source>
        <dbReference type="ARBA" id="ARBA00022801"/>
    </source>
</evidence>
<keyword evidence="4" id="KW-0479">Metal-binding</keyword>
<dbReference type="Gene3D" id="3.40.630.10">
    <property type="entry name" value="Zn peptidases"/>
    <property type="match status" value="1"/>
</dbReference>
<proteinExistence type="inferred from homology"/>
<dbReference type="InterPro" id="IPR017439">
    <property type="entry name" value="Amidohydrolase"/>
</dbReference>
<dbReference type="GeneID" id="25322834"/>
<keyword evidence="4" id="KW-0464">Manganese</keyword>
<keyword evidence="3" id="KW-0378">Hydrolase</keyword>
<dbReference type="EMBL" id="KN847317">
    <property type="protein sequence ID" value="KIW60732.1"/>
    <property type="molecule type" value="Genomic_DNA"/>
</dbReference>
<feature type="binding site" evidence="4">
    <location>
        <position position="154"/>
    </location>
    <ligand>
        <name>Mn(2+)</name>
        <dbReference type="ChEBI" id="CHEBI:29035"/>
        <label>2</label>
    </ligand>
</feature>